<evidence type="ECO:0000313" key="2">
    <source>
        <dbReference type="Proteomes" id="UP000182444"/>
    </source>
</evidence>
<organism evidence="1 2">
    <name type="scientific">Yarrowia lipolytica</name>
    <name type="common">Candida lipolytica</name>
    <dbReference type="NCBI Taxonomy" id="4952"/>
    <lineage>
        <taxon>Eukaryota</taxon>
        <taxon>Fungi</taxon>
        <taxon>Dikarya</taxon>
        <taxon>Ascomycota</taxon>
        <taxon>Saccharomycotina</taxon>
        <taxon>Dipodascomycetes</taxon>
        <taxon>Dipodascales</taxon>
        <taxon>Dipodascales incertae sedis</taxon>
        <taxon>Yarrowia</taxon>
    </lineage>
</organism>
<dbReference type="VEuPathDB" id="FungiDB:YALI1_A04661g"/>
<reference evidence="1 2" key="1">
    <citation type="journal article" date="2016" name="PLoS ONE">
        <title>Sequence Assembly of Yarrowia lipolytica Strain W29/CLIB89 Shows Transposable Element Diversity.</title>
        <authorList>
            <person name="Magnan C."/>
            <person name="Yu J."/>
            <person name="Chang I."/>
            <person name="Jahn E."/>
            <person name="Kanomata Y."/>
            <person name="Wu J."/>
            <person name="Zeller M."/>
            <person name="Oakes M."/>
            <person name="Baldi P."/>
            <person name="Sandmeyer S."/>
        </authorList>
    </citation>
    <scope>NUCLEOTIDE SEQUENCE [LARGE SCALE GENOMIC DNA]</scope>
    <source>
        <strain evidence="2">CLIB89(W29)</strain>
    </source>
</reference>
<sequence>MKATMADDVFLTLASIMQVPDEIRTLLYTKFRARTVPLALCKTPEDFAASMKLPKPGKNVHVFSTARAELGPECLKHRASHVDKKTGDISGVQERVEPI</sequence>
<name>A0A1H6PXA0_YARLL</name>
<dbReference type="EMBL" id="CP017553">
    <property type="protein sequence ID" value="AOW00249.1"/>
    <property type="molecule type" value="Genomic_DNA"/>
</dbReference>
<dbReference type="VEuPathDB" id="FungiDB:YALI0_A04499g"/>
<gene>
    <name evidence="1" type="ORF">YALI1_A04661g</name>
</gene>
<evidence type="ECO:0000313" key="1">
    <source>
        <dbReference type="EMBL" id="AOW00249.1"/>
    </source>
</evidence>
<dbReference type="RefSeq" id="XP_068137731.1">
    <property type="nucleotide sequence ID" value="XM_068281630.1"/>
</dbReference>
<dbReference type="Proteomes" id="UP000182444">
    <property type="component" value="Chromosome 1A"/>
</dbReference>
<dbReference type="GeneID" id="94582290"/>
<proteinExistence type="predicted"/>
<protein>
    <submittedName>
        <fullName evidence="1">Uncharacterized protein</fullName>
    </submittedName>
</protein>
<dbReference type="AlphaFoldDB" id="A0A1H6PXA0"/>
<accession>A0A1H6PXA0</accession>